<protein>
    <recommendedName>
        <fullName evidence="2">Reverse transcriptase Ty1/copia-type domain-containing protein</fullName>
    </recommendedName>
</protein>
<reference evidence="3" key="1">
    <citation type="submission" date="2023-07" db="EMBL/GenBank/DDBJ databases">
        <title>A chromosome-level genome assembly of Lolium multiflorum.</title>
        <authorList>
            <person name="Chen Y."/>
            <person name="Copetti D."/>
            <person name="Kolliker R."/>
            <person name="Studer B."/>
        </authorList>
    </citation>
    <scope>NUCLEOTIDE SEQUENCE</scope>
    <source>
        <strain evidence="3">02402/16</strain>
        <tissue evidence="3">Leaf</tissue>
    </source>
</reference>
<name>A0AAD8R4A0_LOLMU</name>
<feature type="domain" description="Reverse transcriptase Ty1/copia-type" evidence="2">
    <location>
        <begin position="128"/>
        <end position="204"/>
    </location>
</feature>
<evidence type="ECO:0000313" key="3">
    <source>
        <dbReference type="EMBL" id="KAK1613557.1"/>
    </source>
</evidence>
<evidence type="ECO:0000313" key="4">
    <source>
        <dbReference type="Proteomes" id="UP001231189"/>
    </source>
</evidence>
<proteinExistence type="predicted"/>
<organism evidence="3 4">
    <name type="scientific">Lolium multiflorum</name>
    <name type="common">Italian ryegrass</name>
    <name type="synonym">Lolium perenne subsp. multiflorum</name>
    <dbReference type="NCBI Taxonomy" id="4521"/>
    <lineage>
        <taxon>Eukaryota</taxon>
        <taxon>Viridiplantae</taxon>
        <taxon>Streptophyta</taxon>
        <taxon>Embryophyta</taxon>
        <taxon>Tracheophyta</taxon>
        <taxon>Spermatophyta</taxon>
        <taxon>Magnoliopsida</taxon>
        <taxon>Liliopsida</taxon>
        <taxon>Poales</taxon>
        <taxon>Poaceae</taxon>
        <taxon>BOP clade</taxon>
        <taxon>Pooideae</taxon>
        <taxon>Poodae</taxon>
        <taxon>Poeae</taxon>
        <taxon>Poeae Chloroplast Group 2 (Poeae type)</taxon>
        <taxon>Loliodinae</taxon>
        <taxon>Loliinae</taxon>
        <taxon>Lolium</taxon>
    </lineage>
</organism>
<dbReference type="Pfam" id="PF07727">
    <property type="entry name" value="RVT_2"/>
    <property type="match status" value="1"/>
</dbReference>
<dbReference type="InterPro" id="IPR013103">
    <property type="entry name" value="RVT_2"/>
</dbReference>
<keyword evidence="4" id="KW-1185">Reference proteome</keyword>
<dbReference type="EMBL" id="JAUUTY010000006">
    <property type="protein sequence ID" value="KAK1613557.1"/>
    <property type="molecule type" value="Genomic_DNA"/>
</dbReference>
<accession>A0AAD8R4A0</accession>
<dbReference type="Proteomes" id="UP001231189">
    <property type="component" value="Unassembled WGS sequence"/>
</dbReference>
<dbReference type="AlphaFoldDB" id="A0AAD8R4A0"/>
<evidence type="ECO:0000256" key="1">
    <source>
        <dbReference type="SAM" id="MobiDB-lite"/>
    </source>
</evidence>
<gene>
    <name evidence="3" type="ORF">QYE76_019074</name>
</gene>
<sequence>MGGASPVLCADAASPCLGRGDPDERAALPGRGDRDVRDPHVSSPPGSVFASPSEPVVEAPSIPAPGRGMFTLLRDNTRREKSYTDGTVLYDPRRHALFAAPVSHTDALREPELHAAMFDEFSAYSQTQTWTLGPRPPGTNFVSRKWVFKTNHRPDGSIDKHKAHLVPRGFTQQHVIDYDDTFSSVVKPATIRLVLSLAVSRGWTLR</sequence>
<feature type="compositionally biased region" description="Basic and acidic residues" evidence="1">
    <location>
        <begin position="20"/>
        <end position="40"/>
    </location>
</feature>
<evidence type="ECO:0000259" key="2">
    <source>
        <dbReference type="Pfam" id="PF07727"/>
    </source>
</evidence>
<comment type="caution">
    <text evidence="3">The sequence shown here is derived from an EMBL/GenBank/DDBJ whole genome shotgun (WGS) entry which is preliminary data.</text>
</comment>
<feature type="region of interest" description="Disordered" evidence="1">
    <location>
        <begin position="1"/>
        <end position="65"/>
    </location>
</feature>